<dbReference type="InterPro" id="IPR029787">
    <property type="entry name" value="Nucleotide_cyclase"/>
</dbReference>
<dbReference type="CDD" id="cd00130">
    <property type="entry name" value="PAS"/>
    <property type="match status" value="1"/>
</dbReference>
<keyword evidence="4" id="KW-0808">Transferase</keyword>
<dbReference type="GO" id="GO:1902201">
    <property type="term" value="P:negative regulation of bacterial-type flagellum-dependent cell motility"/>
    <property type="evidence" value="ECO:0007669"/>
    <property type="project" value="TreeGrafter"/>
</dbReference>
<dbReference type="Pfam" id="PF00990">
    <property type="entry name" value="GGDEF"/>
    <property type="match status" value="1"/>
</dbReference>
<dbReference type="InterPro" id="IPR000014">
    <property type="entry name" value="PAS"/>
</dbReference>
<organism evidence="14 15">
    <name type="scientific">Sulfurospirillum halorespirans DSM 13726</name>
    <dbReference type="NCBI Taxonomy" id="1193502"/>
    <lineage>
        <taxon>Bacteria</taxon>
        <taxon>Pseudomonadati</taxon>
        <taxon>Campylobacterota</taxon>
        <taxon>Epsilonproteobacteria</taxon>
        <taxon>Campylobacterales</taxon>
        <taxon>Sulfurospirillaceae</taxon>
        <taxon>Sulfurospirillum</taxon>
    </lineage>
</organism>
<reference evidence="15" key="1">
    <citation type="submission" date="2016-08" db="EMBL/GenBank/DDBJ databases">
        <title>Complete genome sequence of the organohalide-respiring Epsilonproteobacterium Sulfurospirillum halorespirans.</title>
        <authorList>
            <person name="Goris T."/>
            <person name="Zimmermann J."/>
            <person name="Schenz B."/>
            <person name="Lemos M."/>
            <person name="Hackermueller J."/>
            <person name="Diekert G."/>
        </authorList>
    </citation>
    <scope>NUCLEOTIDE SEQUENCE [LARGE SCALE GENOMIC DNA]</scope>
    <source>
        <strain>DSM 13726</strain>
        <strain evidence="15">PCE-M2</strain>
    </source>
</reference>
<dbReference type="SUPFAM" id="SSF55785">
    <property type="entry name" value="PYP-like sensor domain (PAS domain)"/>
    <property type="match status" value="1"/>
</dbReference>
<dbReference type="PROSITE" id="PS50112">
    <property type="entry name" value="PAS"/>
    <property type="match status" value="1"/>
</dbReference>
<dbReference type="NCBIfam" id="TIGR00254">
    <property type="entry name" value="GGDEF"/>
    <property type="match status" value="1"/>
</dbReference>
<evidence type="ECO:0000256" key="5">
    <source>
        <dbReference type="ARBA" id="ARBA00022741"/>
    </source>
</evidence>
<dbReference type="PATRIC" id="fig|1193502.14.peg.23"/>
<comment type="subcellular location">
    <subcellularLocation>
        <location evidence="1">Membrane</location>
    </subcellularLocation>
</comment>
<evidence type="ECO:0000256" key="2">
    <source>
        <dbReference type="ARBA" id="ARBA00012528"/>
    </source>
</evidence>
<dbReference type="PROSITE" id="PS50887">
    <property type="entry name" value="GGDEF"/>
    <property type="match status" value="1"/>
</dbReference>
<keyword evidence="3" id="KW-0597">Phosphoprotein</keyword>
<proteinExistence type="predicted"/>
<keyword evidence="7" id="KW-0067">ATP-binding</keyword>
<dbReference type="NCBIfam" id="TIGR00229">
    <property type="entry name" value="sensory_box"/>
    <property type="match status" value="1"/>
</dbReference>
<dbReference type="GO" id="GO:0005886">
    <property type="term" value="C:plasma membrane"/>
    <property type="evidence" value="ECO:0007669"/>
    <property type="project" value="TreeGrafter"/>
</dbReference>
<keyword evidence="10" id="KW-0812">Transmembrane</keyword>
<dbReference type="Pfam" id="PF21623">
    <property type="entry name" value="HK_sensor_dom_bact"/>
    <property type="match status" value="1"/>
</dbReference>
<dbReference type="PANTHER" id="PTHR45138">
    <property type="entry name" value="REGULATORY COMPONENTS OF SENSORY TRANSDUCTION SYSTEM"/>
    <property type="match status" value="1"/>
</dbReference>
<evidence type="ECO:0000259" key="13">
    <source>
        <dbReference type="PROSITE" id="PS50887"/>
    </source>
</evidence>
<dbReference type="GO" id="GO:0043709">
    <property type="term" value="P:cell adhesion involved in single-species biofilm formation"/>
    <property type="evidence" value="ECO:0007669"/>
    <property type="project" value="TreeGrafter"/>
</dbReference>
<keyword evidence="8" id="KW-0902">Two-component regulatory system</keyword>
<dbReference type="FunFam" id="3.30.70.270:FF:000001">
    <property type="entry name" value="Diguanylate cyclase domain protein"/>
    <property type="match status" value="1"/>
</dbReference>
<feature type="transmembrane region" description="Helical" evidence="10">
    <location>
        <begin position="6"/>
        <end position="30"/>
    </location>
</feature>
<feature type="transmembrane region" description="Helical" evidence="10">
    <location>
        <begin position="306"/>
        <end position="326"/>
    </location>
</feature>
<feature type="domain" description="GGDEF" evidence="13">
    <location>
        <begin position="492"/>
        <end position="619"/>
    </location>
</feature>
<dbReference type="InterPro" id="IPR043128">
    <property type="entry name" value="Rev_trsase/Diguanyl_cyclase"/>
</dbReference>
<dbReference type="SMART" id="SM00086">
    <property type="entry name" value="PAC"/>
    <property type="match status" value="1"/>
</dbReference>
<dbReference type="InterPro" id="IPR000160">
    <property type="entry name" value="GGDEF_dom"/>
</dbReference>
<dbReference type="InterPro" id="IPR050469">
    <property type="entry name" value="Diguanylate_Cyclase"/>
</dbReference>
<evidence type="ECO:0000256" key="4">
    <source>
        <dbReference type="ARBA" id="ARBA00022679"/>
    </source>
</evidence>
<dbReference type="AlphaFoldDB" id="A0A1D7TFP7"/>
<dbReference type="InterPro" id="IPR000700">
    <property type="entry name" value="PAS-assoc_C"/>
</dbReference>
<dbReference type="SUPFAM" id="SSF55073">
    <property type="entry name" value="Nucleotide cyclase"/>
    <property type="match status" value="1"/>
</dbReference>
<dbReference type="KEGG" id="shal:SHALO_0022"/>
<evidence type="ECO:0000259" key="11">
    <source>
        <dbReference type="PROSITE" id="PS50112"/>
    </source>
</evidence>
<keyword evidence="5" id="KW-0547">Nucleotide-binding</keyword>
<dbReference type="InterPro" id="IPR013655">
    <property type="entry name" value="PAS_fold_3"/>
</dbReference>
<evidence type="ECO:0000256" key="1">
    <source>
        <dbReference type="ARBA" id="ARBA00004370"/>
    </source>
</evidence>
<evidence type="ECO:0000256" key="8">
    <source>
        <dbReference type="ARBA" id="ARBA00023012"/>
    </source>
</evidence>
<evidence type="ECO:0000256" key="7">
    <source>
        <dbReference type="ARBA" id="ARBA00022840"/>
    </source>
</evidence>
<name>A0A1D7TFP7_9BACT</name>
<dbReference type="InterPro" id="IPR035965">
    <property type="entry name" value="PAS-like_dom_sf"/>
</dbReference>
<keyword evidence="10" id="KW-0472">Membrane</keyword>
<evidence type="ECO:0000256" key="3">
    <source>
        <dbReference type="ARBA" id="ARBA00022553"/>
    </source>
</evidence>
<dbReference type="PANTHER" id="PTHR45138:SF9">
    <property type="entry name" value="DIGUANYLATE CYCLASE DGCM-RELATED"/>
    <property type="match status" value="1"/>
</dbReference>
<dbReference type="RefSeq" id="WP_069476836.1">
    <property type="nucleotide sequence ID" value="NZ_CP017111.1"/>
</dbReference>
<evidence type="ECO:0000313" key="14">
    <source>
        <dbReference type="EMBL" id="AOO63825.1"/>
    </source>
</evidence>
<dbReference type="SMART" id="SM00267">
    <property type="entry name" value="GGDEF"/>
    <property type="match status" value="1"/>
</dbReference>
<dbReference type="Gene3D" id="3.30.70.270">
    <property type="match status" value="1"/>
</dbReference>
<keyword evidence="6" id="KW-0418">Kinase</keyword>
<dbReference type="CDD" id="cd01949">
    <property type="entry name" value="GGDEF"/>
    <property type="match status" value="1"/>
</dbReference>
<dbReference type="InterPro" id="IPR048760">
    <property type="entry name" value="VP0354-like_sensor_dom"/>
</dbReference>
<evidence type="ECO:0000313" key="15">
    <source>
        <dbReference type="Proteomes" id="UP000094609"/>
    </source>
</evidence>
<dbReference type="STRING" id="1193502.SHALO_0022"/>
<protein>
    <recommendedName>
        <fullName evidence="2">diguanylate cyclase</fullName>
        <ecNumber evidence="2">2.7.7.65</ecNumber>
    </recommendedName>
</protein>
<evidence type="ECO:0000259" key="12">
    <source>
        <dbReference type="PROSITE" id="PS50113"/>
    </source>
</evidence>
<dbReference type="GO" id="GO:0052621">
    <property type="term" value="F:diguanylate cyclase activity"/>
    <property type="evidence" value="ECO:0007669"/>
    <property type="project" value="UniProtKB-EC"/>
</dbReference>
<evidence type="ECO:0000256" key="10">
    <source>
        <dbReference type="SAM" id="Phobius"/>
    </source>
</evidence>
<keyword evidence="10" id="KW-1133">Transmembrane helix</keyword>
<dbReference type="Gene3D" id="3.30.450.20">
    <property type="entry name" value="PAS domain"/>
    <property type="match status" value="2"/>
</dbReference>
<dbReference type="InterPro" id="IPR029151">
    <property type="entry name" value="Sensor-like_sf"/>
</dbReference>
<dbReference type="EC" id="2.7.7.65" evidence="2"/>
<accession>A0A1D7TFP7</accession>
<evidence type="ECO:0000256" key="6">
    <source>
        <dbReference type="ARBA" id="ARBA00022777"/>
    </source>
</evidence>
<dbReference type="SUPFAM" id="SSF103190">
    <property type="entry name" value="Sensory domain-like"/>
    <property type="match status" value="1"/>
</dbReference>
<dbReference type="Pfam" id="PF08447">
    <property type="entry name" value="PAS_3"/>
    <property type="match status" value="1"/>
</dbReference>
<dbReference type="EMBL" id="CP017111">
    <property type="protein sequence ID" value="AOO63825.1"/>
    <property type="molecule type" value="Genomic_DNA"/>
</dbReference>
<keyword evidence="15" id="KW-1185">Reference proteome</keyword>
<dbReference type="GO" id="GO:0005524">
    <property type="term" value="F:ATP binding"/>
    <property type="evidence" value="ECO:0007669"/>
    <property type="project" value="UniProtKB-KW"/>
</dbReference>
<feature type="domain" description="PAC" evidence="12">
    <location>
        <begin position="412"/>
        <end position="464"/>
    </location>
</feature>
<dbReference type="PROSITE" id="PS50113">
    <property type="entry name" value="PAC"/>
    <property type="match status" value="1"/>
</dbReference>
<sequence>MTNKNFKLMFFTYFVIFGILVAFFGSFVGYNMNLIDIKKNIDKASQEVGLIKKFDYLKPDIEKFDEIVKALSTNTSLEEYITSPDKQKRNNLTNVFYAISMSNNFIMQARFISAEGKEIVRVDRKNKYDKPFIVEESNLQDKSQRDYFQIVSHMKEAKIWHSRIDLNIENGKIEVPYKPTFRVAQPIIKDNKFVGMVIVNLLASEMISGLKKSTSFDHFIIDKDGYFITHPNDEYSWSRYTNSSIRLYDEFPLEAEKILAGENKGETFYSFQLNDILDNEDKAILILKLKVAYQSTLFSSNIKTSILIILLSILVSIPLAFFASIAPSRLQKSLFLANHELRRFADIIDKYVITATTKTNSIITSVSTAFAKRSGYSKEELIGQKMNIIRHPDTSNELYSELWETIEAGKNWQGELKNLNKDEDIYYLEQNILPIKDGNNRIVSYMAIGNDITAKKEVERLSEIDKLTGIYNRRKLDEYMESEFNRAKRYRQPLSFMILDIDHFKNINDTYGHPTGDSTLQTLAKILTDNLRKSDIVGRYGGEEFLIICPETDKNKTALLAEKLRACVENTLFNDINNMTISIGVAEFEGENTVKELLSRADRALYQAKHNGRNCVVIG</sequence>
<dbReference type="GO" id="GO:0000160">
    <property type="term" value="P:phosphorelay signal transduction system"/>
    <property type="evidence" value="ECO:0007669"/>
    <property type="project" value="UniProtKB-KW"/>
</dbReference>
<dbReference type="GO" id="GO:0016301">
    <property type="term" value="F:kinase activity"/>
    <property type="evidence" value="ECO:0007669"/>
    <property type="project" value="UniProtKB-KW"/>
</dbReference>
<evidence type="ECO:0000256" key="9">
    <source>
        <dbReference type="ARBA" id="ARBA00034247"/>
    </source>
</evidence>
<gene>
    <name evidence="14" type="ORF">SHALO_0022</name>
</gene>
<comment type="catalytic activity">
    <reaction evidence="9">
        <text>2 GTP = 3',3'-c-di-GMP + 2 diphosphate</text>
        <dbReference type="Rhea" id="RHEA:24898"/>
        <dbReference type="ChEBI" id="CHEBI:33019"/>
        <dbReference type="ChEBI" id="CHEBI:37565"/>
        <dbReference type="ChEBI" id="CHEBI:58805"/>
        <dbReference type="EC" id="2.7.7.65"/>
    </reaction>
</comment>
<dbReference type="Proteomes" id="UP000094609">
    <property type="component" value="Chromosome"/>
</dbReference>
<dbReference type="InterPro" id="IPR001610">
    <property type="entry name" value="PAC"/>
</dbReference>
<feature type="domain" description="PAS" evidence="11">
    <location>
        <begin position="337"/>
        <end position="409"/>
    </location>
</feature>